<dbReference type="OrthoDB" id="3798225at2759"/>
<protein>
    <recommendedName>
        <fullName evidence="5">Ubiquitin-like protease family profile domain-containing protein</fullName>
    </recommendedName>
</protein>
<evidence type="ECO:0000313" key="7">
    <source>
        <dbReference type="Proteomes" id="UP000799428"/>
    </source>
</evidence>
<evidence type="ECO:0000256" key="4">
    <source>
        <dbReference type="SAM" id="MobiDB-lite"/>
    </source>
</evidence>
<keyword evidence="7" id="KW-1185">Reference proteome</keyword>
<dbReference type="PROSITE" id="PS50600">
    <property type="entry name" value="ULP_PROTEASE"/>
    <property type="match status" value="1"/>
</dbReference>
<evidence type="ECO:0000313" key="6">
    <source>
        <dbReference type="EMBL" id="KAF2712927.1"/>
    </source>
</evidence>
<evidence type="ECO:0000256" key="1">
    <source>
        <dbReference type="ARBA" id="ARBA00005234"/>
    </source>
</evidence>
<dbReference type="GO" id="GO:0019783">
    <property type="term" value="F:ubiquitin-like protein peptidase activity"/>
    <property type="evidence" value="ECO:0007669"/>
    <property type="project" value="UniProtKB-ARBA"/>
</dbReference>
<accession>A0A6G1KKN9</accession>
<gene>
    <name evidence="6" type="ORF">K504DRAFT_125218</name>
</gene>
<dbReference type="AlphaFoldDB" id="A0A6G1KKN9"/>
<dbReference type="SUPFAM" id="SSF54001">
    <property type="entry name" value="Cysteine proteinases"/>
    <property type="match status" value="1"/>
</dbReference>
<dbReference type="Proteomes" id="UP000799428">
    <property type="component" value="Unassembled WGS sequence"/>
</dbReference>
<evidence type="ECO:0000259" key="5">
    <source>
        <dbReference type="PROSITE" id="PS50600"/>
    </source>
</evidence>
<sequence length="479" mass="54226">MSTPYRPNGPTHLRQEIVNLLAQPRHLLTHPQGNMLVVADRTHDNFETTKWGPDKSLQRRRYTIDVNTDVKWPIDRFPPHMTEAEIKDKFAREARWEKLTKENRHPEISPPGIIQKGKGKGKGKGSVLLPTPNDKKELDRPSFYNPDKNFHEYVEFPNSMIQNNEMLEINNYGSWYYDNTIAVGVDIIKNLTGCEKHGIAVMQPFMARNLAILGNSAAEDVDFRHYRTEVQMITAKNFVFIPVNDAYLQYEQTGNSAGSHWALVVVDCRDSDVSMKARYYDSLGRYGNMMEIAKMCAQGVFEIIRASSARFASRKGPDNNMNFEFEADGNTPNQNKDNVSTGDRGACGPFMLGLIKELVLSIVDHVEDYGPLSMDKIDLKLPPGFGNDFGFNSQKARWVLTSLIAREKRIQDLKPLGKVLRKKSVEPWYSAANHPCRTDTALEASCAYMRSRIHTLNVEKGAPAVPAVEDEDIDMEGIL</sequence>
<comment type="similarity">
    <text evidence="1">Belongs to the peptidase C48 family.</text>
</comment>
<reference evidence="6" key="1">
    <citation type="journal article" date="2020" name="Stud. Mycol.">
        <title>101 Dothideomycetes genomes: a test case for predicting lifestyles and emergence of pathogens.</title>
        <authorList>
            <person name="Haridas S."/>
            <person name="Albert R."/>
            <person name="Binder M."/>
            <person name="Bloem J."/>
            <person name="Labutti K."/>
            <person name="Salamov A."/>
            <person name="Andreopoulos B."/>
            <person name="Baker S."/>
            <person name="Barry K."/>
            <person name="Bills G."/>
            <person name="Bluhm B."/>
            <person name="Cannon C."/>
            <person name="Castanera R."/>
            <person name="Culley D."/>
            <person name="Daum C."/>
            <person name="Ezra D."/>
            <person name="Gonzalez J."/>
            <person name="Henrissat B."/>
            <person name="Kuo A."/>
            <person name="Liang C."/>
            <person name="Lipzen A."/>
            <person name="Lutzoni F."/>
            <person name="Magnuson J."/>
            <person name="Mondo S."/>
            <person name="Nolan M."/>
            <person name="Ohm R."/>
            <person name="Pangilinan J."/>
            <person name="Park H.-J."/>
            <person name="Ramirez L."/>
            <person name="Alfaro M."/>
            <person name="Sun H."/>
            <person name="Tritt A."/>
            <person name="Yoshinaga Y."/>
            <person name="Zwiers L.-H."/>
            <person name="Turgeon B."/>
            <person name="Goodwin S."/>
            <person name="Spatafora J."/>
            <person name="Crous P."/>
            <person name="Grigoriev I."/>
        </authorList>
    </citation>
    <scope>NUCLEOTIDE SEQUENCE</scope>
    <source>
        <strain evidence="6">CBS 279.74</strain>
    </source>
</reference>
<name>A0A6G1KKN9_9PLEO</name>
<keyword evidence="3" id="KW-0378">Hydrolase</keyword>
<dbReference type="InterPro" id="IPR038765">
    <property type="entry name" value="Papain-like_cys_pep_sf"/>
</dbReference>
<proteinExistence type="inferred from homology"/>
<evidence type="ECO:0000256" key="3">
    <source>
        <dbReference type="ARBA" id="ARBA00022801"/>
    </source>
</evidence>
<dbReference type="GO" id="GO:0006508">
    <property type="term" value="P:proteolysis"/>
    <property type="evidence" value="ECO:0007669"/>
    <property type="project" value="UniProtKB-KW"/>
</dbReference>
<feature type="domain" description="Ubiquitin-like protease family profile" evidence="5">
    <location>
        <begin position="159"/>
        <end position="358"/>
    </location>
</feature>
<organism evidence="6 7">
    <name type="scientific">Pleomassaria siparia CBS 279.74</name>
    <dbReference type="NCBI Taxonomy" id="1314801"/>
    <lineage>
        <taxon>Eukaryota</taxon>
        <taxon>Fungi</taxon>
        <taxon>Dikarya</taxon>
        <taxon>Ascomycota</taxon>
        <taxon>Pezizomycotina</taxon>
        <taxon>Dothideomycetes</taxon>
        <taxon>Pleosporomycetidae</taxon>
        <taxon>Pleosporales</taxon>
        <taxon>Pleomassariaceae</taxon>
        <taxon>Pleomassaria</taxon>
    </lineage>
</organism>
<dbReference type="Gene3D" id="3.40.395.10">
    <property type="entry name" value="Adenoviral Proteinase, Chain A"/>
    <property type="match status" value="1"/>
</dbReference>
<dbReference type="InterPro" id="IPR003653">
    <property type="entry name" value="Peptidase_C48_C"/>
</dbReference>
<dbReference type="EMBL" id="MU005765">
    <property type="protein sequence ID" value="KAF2712927.1"/>
    <property type="molecule type" value="Genomic_DNA"/>
</dbReference>
<dbReference type="GO" id="GO:0008234">
    <property type="term" value="F:cysteine-type peptidase activity"/>
    <property type="evidence" value="ECO:0007669"/>
    <property type="project" value="InterPro"/>
</dbReference>
<feature type="region of interest" description="Disordered" evidence="4">
    <location>
        <begin position="104"/>
        <end position="141"/>
    </location>
</feature>
<dbReference type="Pfam" id="PF02902">
    <property type="entry name" value="Peptidase_C48"/>
    <property type="match status" value="1"/>
</dbReference>
<evidence type="ECO:0000256" key="2">
    <source>
        <dbReference type="ARBA" id="ARBA00022670"/>
    </source>
</evidence>
<keyword evidence="2" id="KW-0645">Protease</keyword>